<evidence type="ECO:0000313" key="7">
    <source>
        <dbReference type="Proteomes" id="UP001241926"/>
    </source>
</evidence>
<dbReference type="PANTHER" id="PTHR46796">
    <property type="entry name" value="HTH-TYPE TRANSCRIPTIONAL ACTIVATOR RHAS-RELATED"/>
    <property type="match status" value="1"/>
</dbReference>
<comment type="caution">
    <text evidence="6">The sequence shown here is derived from an EMBL/GenBank/DDBJ whole genome shotgun (WGS) entry which is preliminary data.</text>
</comment>
<feature type="compositionally biased region" description="Basic and acidic residues" evidence="4">
    <location>
        <begin position="283"/>
        <end position="294"/>
    </location>
</feature>
<dbReference type="PANTHER" id="PTHR46796:SF15">
    <property type="entry name" value="BLL1074 PROTEIN"/>
    <property type="match status" value="1"/>
</dbReference>
<dbReference type="PROSITE" id="PS01124">
    <property type="entry name" value="HTH_ARAC_FAMILY_2"/>
    <property type="match status" value="1"/>
</dbReference>
<name>A0ABT7J2C3_9ACTN</name>
<evidence type="ECO:0000259" key="5">
    <source>
        <dbReference type="PROSITE" id="PS01124"/>
    </source>
</evidence>
<dbReference type="EMBL" id="JASJUS010000020">
    <property type="protein sequence ID" value="MDL2079009.1"/>
    <property type="molecule type" value="Genomic_DNA"/>
</dbReference>
<dbReference type="RefSeq" id="WP_218063524.1">
    <property type="nucleotide sequence ID" value="NZ_JASJUS010000020.1"/>
</dbReference>
<dbReference type="Gene3D" id="1.10.10.60">
    <property type="entry name" value="Homeodomain-like"/>
    <property type="match status" value="1"/>
</dbReference>
<dbReference type="SMART" id="SM00342">
    <property type="entry name" value="HTH_ARAC"/>
    <property type="match status" value="1"/>
</dbReference>
<evidence type="ECO:0000256" key="4">
    <source>
        <dbReference type="SAM" id="MobiDB-lite"/>
    </source>
</evidence>
<organism evidence="6 7">
    <name type="scientific">Streptomyces fuscus</name>
    <dbReference type="NCBI Taxonomy" id="3048495"/>
    <lineage>
        <taxon>Bacteria</taxon>
        <taxon>Bacillati</taxon>
        <taxon>Actinomycetota</taxon>
        <taxon>Actinomycetes</taxon>
        <taxon>Kitasatosporales</taxon>
        <taxon>Streptomycetaceae</taxon>
        <taxon>Streptomyces</taxon>
    </lineage>
</organism>
<keyword evidence="7" id="KW-1185">Reference proteome</keyword>
<dbReference type="InterPro" id="IPR009057">
    <property type="entry name" value="Homeodomain-like_sf"/>
</dbReference>
<keyword evidence="3" id="KW-0804">Transcription</keyword>
<evidence type="ECO:0000256" key="1">
    <source>
        <dbReference type="ARBA" id="ARBA00023015"/>
    </source>
</evidence>
<feature type="domain" description="HTH araC/xylS-type" evidence="5">
    <location>
        <begin position="175"/>
        <end position="265"/>
    </location>
</feature>
<accession>A0ABT7J2C3</accession>
<protein>
    <submittedName>
        <fullName evidence="6">Helix-turn-helix transcriptional regulator</fullName>
    </submittedName>
</protein>
<dbReference type="Pfam" id="PF20240">
    <property type="entry name" value="DUF6597"/>
    <property type="match status" value="1"/>
</dbReference>
<feature type="region of interest" description="Disordered" evidence="4">
    <location>
        <begin position="267"/>
        <end position="301"/>
    </location>
</feature>
<dbReference type="SUPFAM" id="SSF46689">
    <property type="entry name" value="Homeodomain-like"/>
    <property type="match status" value="1"/>
</dbReference>
<gene>
    <name evidence="6" type="ORF">QNN03_21470</name>
</gene>
<dbReference type="InterPro" id="IPR050204">
    <property type="entry name" value="AraC_XylS_family_regulators"/>
</dbReference>
<keyword evidence="2" id="KW-0238">DNA-binding</keyword>
<evidence type="ECO:0000256" key="3">
    <source>
        <dbReference type="ARBA" id="ARBA00023163"/>
    </source>
</evidence>
<evidence type="ECO:0000256" key="2">
    <source>
        <dbReference type="ARBA" id="ARBA00023125"/>
    </source>
</evidence>
<dbReference type="Pfam" id="PF12833">
    <property type="entry name" value="HTH_18"/>
    <property type="match status" value="1"/>
</dbReference>
<keyword evidence="1" id="KW-0805">Transcription regulation</keyword>
<evidence type="ECO:0000313" key="6">
    <source>
        <dbReference type="EMBL" id="MDL2079009.1"/>
    </source>
</evidence>
<reference evidence="6 7" key="1">
    <citation type="submission" date="2023-05" db="EMBL/GenBank/DDBJ databases">
        <title>Streptomyces fuscus sp. nov., a brown-black pigment producing actinomyces isolated from dry sand of Sea duck farm.</title>
        <authorList>
            <person name="Xie J."/>
            <person name="Shen N."/>
        </authorList>
    </citation>
    <scope>NUCLEOTIDE SEQUENCE [LARGE SCALE GENOMIC DNA]</scope>
    <source>
        <strain evidence="6 7">GXMU-J15</strain>
    </source>
</reference>
<dbReference type="Proteomes" id="UP001241926">
    <property type="component" value="Unassembled WGS sequence"/>
</dbReference>
<dbReference type="InterPro" id="IPR046532">
    <property type="entry name" value="DUF6597"/>
</dbReference>
<dbReference type="InterPro" id="IPR018060">
    <property type="entry name" value="HTH_AraC"/>
</dbReference>
<sequence length="301" mass="32921">MVERCEEWVTAPPAPPLRPFIEQYCGYRLTGFPPAVHRGLPSRHMTFIVSIGDDIDVVAQTDPAQPPRHYACVLSGLQASSALISHSGDQEGVAIELTPLGSRALFGMPAGELWNTSVELGDVVGATGRELWERLQTGSGWRQRFAVCDTVLGRLTGDRAPAPELRFAWETVVASRGEVSVRDLAEESGWSRQHLARRFRDEFGLSPKLAARVVRFERAQRMLRASPPFVSIAQVAAACGYYDQSHLTRDFVALAGCTPTELLAGDVPSVQDADGEGGASSPYERHHHDNDSKRLAVPRLP</sequence>
<proteinExistence type="predicted"/>